<comment type="caution">
    <text evidence="1">The sequence shown here is derived from an EMBL/GenBank/DDBJ whole genome shotgun (WGS) entry which is preliminary data.</text>
</comment>
<dbReference type="Proteomes" id="UP001310594">
    <property type="component" value="Unassembled WGS sequence"/>
</dbReference>
<protein>
    <submittedName>
        <fullName evidence="1">Uncharacterized protein</fullName>
    </submittedName>
</protein>
<evidence type="ECO:0000313" key="2">
    <source>
        <dbReference type="Proteomes" id="UP001310594"/>
    </source>
</evidence>
<dbReference type="EMBL" id="JAVRQU010000001">
    <property type="protein sequence ID" value="KAK5708175.1"/>
    <property type="molecule type" value="Genomic_DNA"/>
</dbReference>
<proteinExistence type="predicted"/>
<gene>
    <name evidence="1" type="ORF">LTR97_000715</name>
</gene>
<name>A0AAN7WK11_9PEZI</name>
<dbReference type="AlphaFoldDB" id="A0AAN7WK11"/>
<evidence type="ECO:0000313" key="1">
    <source>
        <dbReference type="EMBL" id="KAK5708175.1"/>
    </source>
</evidence>
<sequence>MALHSLFFWTSKTAEDNAYHPIVNGGPTKHIDNLPAWLKRIDIQAASVDVAPFVAGVGGLAHLRQANDFGFTARASIFQNPKTLLAMHRSVVYLTPVVLLCQAAGAEYRNFIPRWSHERERRRDEEEVRNHVDVGLYAGAACWFVRVYGLRWGRMYWSPIDIVMSGALADLLHREYVKAHGL</sequence>
<accession>A0AAN7WK11</accession>
<reference evidence="1" key="1">
    <citation type="submission" date="2023-08" db="EMBL/GenBank/DDBJ databases">
        <title>Black Yeasts Isolated from many extreme environments.</title>
        <authorList>
            <person name="Coleine C."/>
            <person name="Stajich J.E."/>
            <person name="Selbmann L."/>
        </authorList>
    </citation>
    <scope>NUCLEOTIDE SEQUENCE</scope>
    <source>
        <strain evidence="1">CCFEE 5810</strain>
    </source>
</reference>
<organism evidence="1 2">
    <name type="scientific">Elasticomyces elasticus</name>
    <dbReference type="NCBI Taxonomy" id="574655"/>
    <lineage>
        <taxon>Eukaryota</taxon>
        <taxon>Fungi</taxon>
        <taxon>Dikarya</taxon>
        <taxon>Ascomycota</taxon>
        <taxon>Pezizomycotina</taxon>
        <taxon>Dothideomycetes</taxon>
        <taxon>Dothideomycetidae</taxon>
        <taxon>Mycosphaerellales</taxon>
        <taxon>Teratosphaeriaceae</taxon>
        <taxon>Elasticomyces</taxon>
    </lineage>
</organism>